<dbReference type="InterPro" id="IPR024623">
    <property type="entry name" value="YtxH"/>
</dbReference>
<name>A0A563D942_9FLAO</name>
<dbReference type="Proteomes" id="UP000319499">
    <property type="component" value="Unassembled WGS sequence"/>
</dbReference>
<dbReference type="AlphaFoldDB" id="A0A563D942"/>
<sequence>MGRKTTSNILASVIFGAAAGLLAGILIAPDKGKITRKKIKDRANDLNENLKDTYHKFKDDFIDGIDKCKHEIHKKKEELVEKITSDTDPLKRS</sequence>
<dbReference type="RefSeq" id="WP_146263239.1">
    <property type="nucleotide sequence ID" value="NZ_SELG01000044.1"/>
</dbReference>
<proteinExistence type="predicted"/>
<accession>A0A563D942</accession>
<keyword evidence="1" id="KW-0812">Transmembrane</keyword>
<evidence type="ECO:0000256" key="1">
    <source>
        <dbReference type="SAM" id="Phobius"/>
    </source>
</evidence>
<keyword evidence="1" id="KW-0472">Membrane</keyword>
<dbReference type="EMBL" id="SELH01000025">
    <property type="protein sequence ID" value="TWP26710.1"/>
    <property type="molecule type" value="Genomic_DNA"/>
</dbReference>
<feature type="transmembrane region" description="Helical" evidence="1">
    <location>
        <begin position="6"/>
        <end position="28"/>
    </location>
</feature>
<keyword evidence="1" id="KW-1133">Transmembrane helix</keyword>
<reference evidence="2 3" key="1">
    <citation type="submission" date="2019-02" db="EMBL/GenBank/DDBJ databases">
        <title>Apibacter muscae sp. nov.: a novel member of the house fly microbiota.</title>
        <authorList>
            <person name="Park R."/>
        </authorList>
    </citation>
    <scope>NUCLEOTIDE SEQUENCE [LARGE SCALE GENOMIC DNA]</scope>
    <source>
        <strain evidence="2 3">AL1</strain>
    </source>
</reference>
<protein>
    <submittedName>
        <fullName evidence="2">YtxH domain-containing protein</fullName>
    </submittedName>
</protein>
<dbReference type="Pfam" id="PF12732">
    <property type="entry name" value="YtxH"/>
    <property type="match status" value="1"/>
</dbReference>
<evidence type="ECO:0000313" key="2">
    <source>
        <dbReference type="EMBL" id="TWP26710.1"/>
    </source>
</evidence>
<organism evidence="2 3">
    <name type="scientific">Apibacter muscae</name>
    <dbReference type="NCBI Taxonomy" id="2509004"/>
    <lineage>
        <taxon>Bacteria</taxon>
        <taxon>Pseudomonadati</taxon>
        <taxon>Bacteroidota</taxon>
        <taxon>Flavobacteriia</taxon>
        <taxon>Flavobacteriales</taxon>
        <taxon>Weeksellaceae</taxon>
        <taxon>Apibacter</taxon>
    </lineage>
</organism>
<evidence type="ECO:0000313" key="3">
    <source>
        <dbReference type="Proteomes" id="UP000319499"/>
    </source>
</evidence>
<keyword evidence="3" id="KW-1185">Reference proteome</keyword>
<comment type="caution">
    <text evidence="2">The sequence shown here is derived from an EMBL/GenBank/DDBJ whole genome shotgun (WGS) entry which is preliminary data.</text>
</comment>
<gene>
    <name evidence="2" type="ORF">ETU09_09100</name>
</gene>